<dbReference type="Proteomes" id="UP001370348">
    <property type="component" value="Chromosome"/>
</dbReference>
<proteinExistence type="predicted"/>
<organism evidence="1 2">
    <name type="scientific">Pendulispora albinea</name>
    <dbReference type="NCBI Taxonomy" id="2741071"/>
    <lineage>
        <taxon>Bacteria</taxon>
        <taxon>Pseudomonadati</taxon>
        <taxon>Myxococcota</taxon>
        <taxon>Myxococcia</taxon>
        <taxon>Myxococcales</taxon>
        <taxon>Sorangiineae</taxon>
        <taxon>Pendulisporaceae</taxon>
        <taxon>Pendulispora</taxon>
    </lineage>
</organism>
<evidence type="ECO:0000313" key="1">
    <source>
        <dbReference type="EMBL" id="WXB14876.1"/>
    </source>
</evidence>
<name>A0ABZ2M0K6_9BACT</name>
<evidence type="ECO:0000313" key="2">
    <source>
        <dbReference type="Proteomes" id="UP001370348"/>
    </source>
</evidence>
<dbReference type="RefSeq" id="WP_394824500.1">
    <property type="nucleotide sequence ID" value="NZ_CP089984.1"/>
</dbReference>
<dbReference type="EMBL" id="CP089984">
    <property type="protein sequence ID" value="WXB14876.1"/>
    <property type="molecule type" value="Genomic_DNA"/>
</dbReference>
<accession>A0ABZ2M0K6</accession>
<gene>
    <name evidence="1" type="ORF">LZC94_44540</name>
</gene>
<sequence>MPPFEAACWHGGRISGPDWLSYFTCAAVGDVLQSAMAERPECTMHVLCGHTHGGGVARVLPNLLVWTGAAECGAPEVQEPIIVS</sequence>
<keyword evidence="2" id="KW-1185">Reference proteome</keyword>
<protein>
    <submittedName>
        <fullName evidence="1">Uncharacterized protein</fullName>
    </submittedName>
</protein>
<reference evidence="1 2" key="1">
    <citation type="submission" date="2021-12" db="EMBL/GenBank/DDBJ databases">
        <title>Discovery of the Pendulisporaceae a myxobacterial family with distinct sporulation behavior and unique specialized metabolism.</title>
        <authorList>
            <person name="Garcia R."/>
            <person name="Popoff A."/>
            <person name="Bader C.D."/>
            <person name="Loehr J."/>
            <person name="Walesch S."/>
            <person name="Walt C."/>
            <person name="Boldt J."/>
            <person name="Bunk B."/>
            <person name="Haeckl F.J.F.P.J."/>
            <person name="Gunesch A.P."/>
            <person name="Birkelbach J."/>
            <person name="Nuebel U."/>
            <person name="Pietschmann T."/>
            <person name="Bach T."/>
            <person name="Mueller R."/>
        </authorList>
    </citation>
    <scope>NUCLEOTIDE SEQUENCE [LARGE SCALE GENOMIC DNA]</scope>
    <source>
        <strain evidence="1 2">MSr11954</strain>
    </source>
</reference>